<evidence type="ECO:0000313" key="3">
    <source>
        <dbReference type="EMBL" id="KAK4492638.1"/>
    </source>
</evidence>
<proteinExistence type="predicted"/>
<accession>A0ABR0DUT4</accession>
<protein>
    <recommendedName>
        <fullName evidence="2">SET domain-containing protein</fullName>
    </recommendedName>
</protein>
<dbReference type="Gene3D" id="2.170.270.10">
    <property type="entry name" value="SET domain"/>
    <property type="match status" value="1"/>
</dbReference>
<feature type="domain" description="SET" evidence="2">
    <location>
        <begin position="261"/>
        <end position="493"/>
    </location>
</feature>
<dbReference type="Proteomes" id="UP001291926">
    <property type="component" value="Unassembled WGS sequence"/>
</dbReference>
<dbReference type="SUPFAM" id="SSF82199">
    <property type="entry name" value="SET domain"/>
    <property type="match status" value="1"/>
</dbReference>
<feature type="compositionally biased region" description="Basic and acidic residues" evidence="1">
    <location>
        <begin position="501"/>
        <end position="515"/>
    </location>
</feature>
<organism evidence="3 4">
    <name type="scientific">Penstemon davidsonii</name>
    <dbReference type="NCBI Taxonomy" id="160366"/>
    <lineage>
        <taxon>Eukaryota</taxon>
        <taxon>Viridiplantae</taxon>
        <taxon>Streptophyta</taxon>
        <taxon>Embryophyta</taxon>
        <taxon>Tracheophyta</taxon>
        <taxon>Spermatophyta</taxon>
        <taxon>Magnoliopsida</taxon>
        <taxon>eudicotyledons</taxon>
        <taxon>Gunneridae</taxon>
        <taxon>Pentapetalae</taxon>
        <taxon>asterids</taxon>
        <taxon>lamiids</taxon>
        <taxon>Lamiales</taxon>
        <taxon>Plantaginaceae</taxon>
        <taxon>Cheloneae</taxon>
        <taxon>Penstemon</taxon>
    </lineage>
</organism>
<dbReference type="PANTHER" id="PTHR45747">
    <property type="entry name" value="HISTONE-LYSINE N-METHYLTRANSFERASE E(Z)"/>
    <property type="match status" value="1"/>
</dbReference>
<keyword evidence="4" id="KW-1185">Reference proteome</keyword>
<dbReference type="EMBL" id="JAYDYQ010001087">
    <property type="protein sequence ID" value="KAK4492638.1"/>
    <property type="molecule type" value="Genomic_DNA"/>
</dbReference>
<dbReference type="Pfam" id="PF25996">
    <property type="entry name" value="HTH_CLF_N"/>
    <property type="match status" value="1"/>
</dbReference>
<dbReference type="PANTHER" id="PTHR45747:SF14">
    <property type="entry name" value="HISTONE-LYSINE N-METHYLTRANSFERASE EZA1"/>
    <property type="match status" value="1"/>
</dbReference>
<dbReference type="Pfam" id="PF00856">
    <property type="entry name" value="SET"/>
    <property type="match status" value="1"/>
</dbReference>
<gene>
    <name evidence="3" type="ORF">RD792_003456</name>
</gene>
<name>A0ABR0DUT4_9LAMI</name>
<evidence type="ECO:0000259" key="2">
    <source>
        <dbReference type="PROSITE" id="PS50280"/>
    </source>
</evidence>
<dbReference type="SMART" id="SM00317">
    <property type="entry name" value="SET"/>
    <property type="match status" value="1"/>
</dbReference>
<sequence length="527" mass="59494">MDNPLCKVRGLIQDSADRDDVENEEIHRNQRMADDQSVVGRRRIYYDHHGSEALICSDSEEELLELEGEKHEFSEGEDRILRVAFQECGVGSEVLDLLTHFVGGTSLEIQERCIMLGEQSKIIEDKNLKGNREGGSAFDDILNTSLDTALQNFNSLFCRRCLIFYCPLHGVSQNPIYPSEKQIYIPDPEENRRPCGRDCYLQVNDGKDFPMNSAIDPYDGSPSRASYEQARYLESKGKRKVSDNPLVKTSHIWSEWKPFEKDLYLKGLEISGRNSCFIAKNMLPGFKTCKEVFRYMYGDGAVLPHGSSAMLSSLFEDGGEADMDNMEVEMSVKSRICRKRGKARKVKSSWKSAGHPSLWRRIADGKERSCALKAAKTGSEDATVLKANAEVDNALVLQLDVNVTQMFAEIVGSAVVMVHYASYQKKMVTVNRCLFCFQYVLDAYRKGANLKFANHSSTPNCYAKVMLVAGDHRVGIYANERIEAGEELFYDYRYGPDEAPEWARKPESSKKDDSVMSKGRAKKHQSG</sequence>
<dbReference type="InterPro" id="IPR001214">
    <property type="entry name" value="SET_dom"/>
</dbReference>
<feature type="region of interest" description="Disordered" evidence="1">
    <location>
        <begin position="498"/>
        <end position="527"/>
    </location>
</feature>
<evidence type="ECO:0000313" key="4">
    <source>
        <dbReference type="Proteomes" id="UP001291926"/>
    </source>
</evidence>
<comment type="caution">
    <text evidence="3">The sequence shown here is derived from an EMBL/GenBank/DDBJ whole genome shotgun (WGS) entry which is preliminary data.</text>
</comment>
<evidence type="ECO:0000256" key="1">
    <source>
        <dbReference type="SAM" id="MobiDB-lite"/>
    </source>
</evidence>
<dbReference type="InterPro" id="IPR045318">
    <property type="entry name" value="EZH1/2-like"/>
</dbReference>
<dbReference type="InterPro" id="IPR058609">
    <property type="entry name" value="HTH_CLF-like"/>
</dbReference>
<dbReference type="PROSITE" id="PS50280">
    <property type="entry name" value="SET"/>
    <property type="match status" value="1"/>
</dbReference>
<reference evidence="3 4" key="1">
    <citation type="journal article" date="2023" name="bioRxiv">
        <title>Genome report: Whole genome sequence and annotation of Penstemon davidsonii.</title>
        <authorList>
            <person name="Ostevik K.L."/>
            <person name="Alabady M."/>
            <person name="Zhang M."/>
            <person name="Rausher M.D."/>
        </authorList>
    </citation>
    <scope>NUCLEOTIDE SEQUENCE [LARGE SCALE GENOMIC DNA]</scope>
    <source>
        <strain evidence="3">DNT005</strain>
        <tissue evidence="3">Whole leaf</tissue>
    </source>
</reference>
<dbReference type="InterPro" id="IPR046341">
    <property type="entry name" value="SET_dom_sf"/>
</dbReference>